<keyword evidence="2" id="KW-1185">Reference proteome</keyword>
<dbReference type="AlphaFoldDB" id="A0A5C5G5K0"/>
<dbReference type="EMBL" id="SOZI01000003">
    <property type="protein sequence ID" value="TNY24350.1"/>
    <property type="molecule type" value="Genomic_DNA"/>
</dbReference>
<protein>
    <submittedName>
        <fullName evidence="1">Uncharacterized protein</fullName>
    </submittedName>
</protein>
<dbReference type="Proteomes" id="UP000311382">
    <property type="component" value="Unassembled WGS sequence"/>
</dbReference>
<name>A0A5C5G5K0_9BASI</name>
<evidence type="ECO:0000313" key="1">
    <source>
        <dbReference type="EMBL" id="TNY24350.1"/>
    </source>
</evidence>
<reference evidence="1 2" key="1">
    <citation type="submission" date="2019-03" db="EMBL/GenBank/DDBJ databases">
        <title>Rhodosporidium diobovatum UCD-FST 08-225 genome sequencing, assembly, and annotation.</title>
        <authorList>
            <person name="Fakankun I.U."/>
            <person name="Fristensky B."/>
            <person name="Levin D.B."/>
        </authorList>
    </citation>
    <scope>NUCLEOTIDE SEQUENCE [LARGE SCALE GENOMIC DNA]</scope>
    <source>
        <strain evidence="1 2">UCD-FST 08-225</strain>
    </source>
</reference>
<sequence length="402" mass="45415">MASSLKASYPQSENKAKVIESVSNPYGFINLIDPYAGGIFNPSVLVLPDQVGLGWRHLFVARGEEKYELIEGDDTRWESIVGCFLLPLKRAHLGLPYLARESELTTLDLPAERKVPYHRCDNPDFNQFPPADPRLFFTDDGQPLIIFSQTGHMPNICRALFIIDARMVIPGLDKALKKAGWNAPVQFREQTALIREGQLNVEKNWSLMHGENDELLFHVSLVPQQIYKYVPNLTLRPLDPLAPSHNCLTELLGPDMNRVHLHHATPLLRATLCKRGECKPDVHNTVLFGIIHVKYHPLPYLHYVRHVVTWNVTEPYNYLSVSRPITYSGTNQADPIFTVSMAWDHPTNRHGLGLNHGFLDDRVVISFGVADYGSGYTDTLALDLLTDHQLCAGVEGTSLWRR</sequence>
<comment type="caution">
    <text evidence="1">The sequence shown here is derived from an EMBL/GenBank/DDBJ whole genome shotgun (WGS) entry which is preliminary data.</text>
</comment>
<evidence type="ECO:0000313" key="2">
    <source>
        <dbReference type="Proteomes" id="UP000311382"/>
    </source>
</evidence>
<organism evidence="1 2">
    <name type="scientific">Rhodotorula diobovata</name>
    <dbReference type="NCBI Taxonomy" id="5288"/>
    <lineage>
        <taxon>Eukaryota</taxon>
        <taxon>Fungi</taxon>
        <taxon>Dikarya</taxon>
        <taxon>Basidiomycota</taxon>
        <taxon>Pucciniomycotina</taxon>
        <taxon>Microbotryomycetes</taxon>
        <taxon>Sporidiobolales</taxon>
        <taxon>Sporidiobolaceae</taxon>
        <taxon>Rhodotorula</taxon>
    </lineage>
</organism>
<gene>
    <name evidence="1" type="ORF">DMC30DRAFT_346039</name>
</gene>
<proteinExistence type="predicted"/>
<accession>A0A5C5G5K0</accession>
<dbReference type="OrthoDB" id="2522565at2759"/>